<feature type="compositionally biased region" description="Polar residues" evidence="1">
    <location>
        <begin position="77"/>
        <end position="91"/>
    </location>
</feature>
<evidence type="ECO:0000313" key="2">
    <source>
        <dbReference type="EMBL" id="KAK8130751.1"/>
    </source>
</evidence>
<name>A0AAW0RAD3_9PEZI</name>
<comment type="caution">
    <text evidence="2">The sequence shown here is derived from an EMBL/GenBank/DDBJ whole genome shotgun (WGS) entry which is preliminary data.</text>
</comment>
<proteinExistence type="predicted"/>
<evidence type="ECO:0000313" key="3">
    <source>
        <dbReference type="Proteomes" id="UP001392437"/>
    </source>
</evidence>
<organism evidence="2 3">
    <name type="scientific">Apiospora kogelbergensis</name>
    <dbReference type="NCBI Taxonomy" id="1337665"/>
    <lineage>
        <taxon>Eukaryota</taxon>
        <taxon>Fungi</taxon>
        <taxon>Dikarya</taxon>
        <taxon>Ascomycota</taxon>
        <taxon>Pezizomycotina</taxon>
        <taxon>Sordariomycetes</taxon>
        <taxon>Xylariomycetidae</taxon>
        <taxon>Amphisphaeriales</taxon>
        <taxon>Apiosporaceae</taxon>
        <taxon>Apiospora</taxon>
    </lineage>
</organism>
<feature type="compositionally biased region" description="Polar residues" evidence="1">
    <location>
        <begin position="115"/>
        <end position="128"/>
    </location>
</feature>
<dbReference type="AlphaFoldDB" id="A0AAW0RAD3"/>
<keyword evidence="3" id="KW-1185">Reference proteome</keyword>
<dbReference type="EMBL" id="JAQQWP010000002">
    <property type="protein sequence ID" value="KAK8130751.1"/>
    <property type="molecule type" value="Genomic_DNA"/>
</dbReference>
<accession>A0AAW0RAD3</accession>
<reference evidence="2 3" key="1">
    <citation type="submission" date="2023-01" db="EMBL/GenBank/DDBJ databases">
        <title>Analysis of 21 Apiospora genomes using comparative genomics revels a genus with tremendous synthesis potential of carbohydrate active enzymes and secondary metabolites.</title>
        <authorList>
            <person name="Sorensen T."/>
        </authorList>
    </citation>
    <scope>NUCLEOTIDE SEQUENCE [LARGE SCALE GENOMIC DNA]</scope>
    <source>
        <strain evidence="2 3">CBS 117206</strain>
    </source>
</reference>
<dbReference type="Proteomes" id="UP001392437">
    <property type="component" value="Unassembled WGS sequence"/>
</dbReference>
<gene>
    <name evidence="2" type="ORF">PG999_003131</name>
</gene>
<feature type="region of interest" description="Disordered" evidence="1">
    <location>
        <begin position="69"/>
        <end position="134"/>
    </location>
</feature>
<protein>
    <submittedName>
        <fullName evidence="2">Uncharacterized protein</fullName>
    </submittedName>
</protein>
<sequence length="145" mass="15561">MWSPLPFPLYTIGEPAYGSSTINILVLASNCPHLRPSMAQVVPRRALALYRRLSASFYLAKVPTLIPHSETHAKPSNFVTENTPSTSQASMSREKVGSYMRSTSGGGDLAAALSQGPSPSTGTTGRQAKTQRETDALIAIINRTQ</sequence>
<evidence type="ECO:0000256" key="1">
    <source>
        <dbReference type="SAM" id="MobiDB-lite"/>
    </source>
</evidence>